<dbReference type="Pfam" id="PF00027">
    <property type="entry name" value="cNMP_binding"/>
    <property type="match status" value="1"/>
</dbReference>
<evidence type="ECO:0000313" key="3">
    <source>
        <dbReference type="Proteomes" id="UP001596956"/>
    </source>
</evidence>
<organism evidence="2 3">
    <name type="scientific">Streptomonospora algeriensis</name>
    <dbReference type="NCBI Taxonomy" id="995084"/>
    <lineage>
        <taxon>Bacteria</taxon>
        <taxon>Bacillati</taxon>
        <taxon>Actinomycetota</taxon>
        <taxon>Actinomycetes</taxon>
        <taxon>Streptosporangiales</taxon>
        <taxon>Nocardiopsidaceae</taxon>
        <taxon>Streptomonospora</taxon>
    </lineage>
</organism>
<reference evidence="3" key="1">
    <citation type="journal article" date="2019" name="Int. J. Syst. Evol. Microbiol.">
        <title>The Global Catalogue of Microorganisms (GCM) 10K type strain sequencing project: providing services to taxonomists for standard genome sequencing and annotation.</title>
        <authorList>
            <consortium name="The Broad Institute Genomics Platform"/>
            <consortium name="The Broad Institute Genome Sequencing Center for Infectious Disease"/>
            <person name="Wu L."/>
            <person name="Ma J."/>
        </authorList>
    </citation>
    <scope>NUCLEOTIDE SEQUENCE [LARGE SCALE GENOMIC DNA]</scope>
    <source>
        <strain evidence="3">CCUG 63369</strain>
    </source>
</reference>
<dbReference type="Pfam" id="PF19307">
    <property type="entry name" value="SrpI-like"/>
    <property type="match status" value="1"/>
</dbReference>
<dbReference type="EMBL" id="JBHTHR010001441">
    <property type="protein sequence ID" value="MFD0804197.1"/>
    <property type="molecule type" value="Genomic_DNA"/>
</dbReference>
<dbReference type="InterPro" id="IPR018490">
    <property type="entry name" value="cNMP-bd_dom_sf"/>
</dbReference>
<sequence>EAARKLATTTKTPPQMQGITSRWLLRVLPWVQADGGTYRVNRRLTCTVGDGRVSFVSTGPRVRVVPPELAELPLLRGFGDESALEALADRFEHREYDPGDVIAAAGDPLDRVYLMAHGKAGVHRAGEYGDDTVVDLLVDGDHFGSAALEDAPATWSDTVKARTRCTVLALRRADFHEFAERSPELRAHLQGTRTRNHAPTNKYGEADIAIASGHTGEPDLPGTFVDYEAAPREYELS</sequence>
<dbReference type="InterPro" id="IPR045641">
    <property type="entry name" value="SrpI-like"/>
</dbReference>
<dbReference type="CDD" id="cd00038">
    <property type="entry name" value="CAP_ED"/>
    <property type="match status" value="1"/>
</dbReference>
<proteinExistence type="predicted"/>
<protein>
    <submittedName>
        <fullName evidence="2">Cyclic nucleotide-binding domain-containing protein</fullName>
    </submittedName>
</protein>
<gene>
    <name evidence="2" type="ORF">ACFQZU_23170</name>
</gene>
<feature type="non-terminal residue" evidence="2">
    <location>
        <position position="1"/>
    </location>
</feature>
<keyword evidence="3" id="KW-1185">Reference proteome</keyword>
<comment type="caution">
    <text evidence="2">The sequence shown here is derived from an EMBL/GenBank/DDBJ whole genome shotgun (WGS) entry which is preliminary data.</text>
</comment>
<dbReference type="PANTHER" id="PTHR24567">
    <property type="entry name" value="CRP FAMILY TRANSCRIPTIONAL REGULATORY PROTEIN"/>
    <property type="match status" value="1"/>
</dbReference>
<accession>A0ABW3BLB8</accession>
<dbReference type="SMART" id="SM00100">
    <property type="entry name" value="cNMP"/>
    <property type="match status" value="1"/>
</dbReference>
<dbReference type="Proteomes" id="UP001596956">
    <property type="component" value="Unassembled WGS sequence"/>
</dbReference>
<feature type="non-terminal residue" evidence="2">
    <location>
        <position position="237"/>
    </location>
</feature>
<dbReference type="InterPro" id="IPR050397">
    <property type="entry name" value="Env_Response_Regulators"/>
</dbReference>
<dbReference type="SUPFAM" id="SSF51206">
    <property type="entry name" value="cAMP-binding domain-like"/>
    <property type="match status" value="1"/>
</dbReference>
<evidence type="ECO:0000259" key="1">
    <source>
        <dbReference type="PROSITE" id="PS50042"/>
    </source>
</evidence>
<dbReference type="Gene3D" id="2.60.120.10">
    <property type="entry name" value="Jelly Rolls"/>
    <property type="match status" value="1"/>
</dbReference>
<dbReference type="PROSITE" id="PS50042">
    <property type="entry name" value="CNMP_BINDING_3"/>
    <property type="match status" value="1"/>
</dbReference>
<evidence type="ECO:0000313" key="2">
    <source>
        <dbReference type="EMBL" id="MFD0804197.1"/>
    </source>
</evidence>
<name>A0ABW3BLB8_9ACTN</name>
<feature type="domain" description="Cyclic nucleotide-binding" evidence="1">
    <location>
        <begin position="80"/>
        <end position="196"/>
    </location>
</feature>
<dbReference type="InterPro" id="IPR000595">
    <property type="entry name" value="cNMP-bd_dom"/>
</dbReference>
<dbReference type="PANTHER" id="PTHR24567:SF74">
    <property type="entry name" value="HTH-TYPE TRANSCRIPTIONAL REGULATOR ARCR"/>
    <property type="match status" value="1"/>
</dbReference>
<dbReference type="InterPro" id="IPR014710">
    <property type="entry name" value="RmlC-like_jellyroll"/>
</dbReference>